<feature type="compositionally biased region" description="Basic and acidic residues" evidence="3">
    <location>
        <begin position="331"/>
        <end position="351"/>
    </location>
</feature>
<dbReference type="InterPro" id="IPR032675">
    <property type="entry name" value="LRR_dom_sf"/>
</dbReference>
<gene>
    <name evidence="5" type="primary">LOC111012710</name>
</gene>
<keyword evidence="4" id="KW-1185">Reference proteome</keyword>
<evidence type="ECO:0000313" key="4">
    <source>
        <dbReference type="Proteomes" id="UP000504603"/>
    </source>
</evidence>
<feature type="region of interest" description="Disordered" evidence="3">
    <location>
        <begin position="265"/>
        <end position="406"/>
    </location>
</feature>
<dbReference type="PANTHER" id="PTHR46652">
    <property type="entry name" value="LEUCINE-RICH REPEAT AND IQ DOMAIN-CONTAINING PROTEIN 1-RELATED"/>
    <property type="match status" value="1"/>
</dbReference>
<dbReference type="SMART" id="SM00369">
    <property type="entry name" value="LRR_TYP"/>
    <property type="match status" value="5"/>
</dbReference>
<feature type="region of interest" description="Disordered" evidence="3">
    <location>
        <begin position="413"/>
        <end position="432"/>
    </location>
</feature>
<organism evidence="4 5">
    <name type="scientific">Momordica charantia</name>
    <name type="common">Bitter gourd</name>
    <name type="synonym">Balsam pear</name>
    <dbReference type="NCBI Taxonomy" id="3673"/>
    <lineage>
        <taxon>Eukaryota</taxon>
        <taxon>Viridiplantae</taxon>
        <taxon>Streptophyta</taxon>
        <taxon>Embryophyta</taxon>
        <taxon>Tracheophyta</taxon>
        <taxon>Spermatophyta</taxon>
        <taxon>Magnoliopsida</taxon>
        <taxon>eudicotyledons</taxon>
        <taxon>Gunneridae</taxon>
        <taxon>Pentapetalae</taxon>
        <taxon>rosids</taxon>
        <taxon>fabids</taxon>
        <taxon>Cucurbitales</taxon>
        <taxon>Cucurbitaceae</taxon>
        <taxon>Momordiceae</taxon>
        <taxon>Momordica</taxon>
    </lineage>
</organism>
<dbReference type="PANTHER" id="PTHR46652:SF7">
    <property type="entry name" value="LEUCINE-RICH REPEAT AND IQ DOMAIN-CONTAINING PROTEIN 1"/>
    <property type="match status" value="1"/>
</dbReference>
<dbReference type="RefSeq" id="XP_022142653.1">
    <property type="nucleotide sequence ID" value="XM_022286961.1"/>
</dbReference>
<keyword evidence="1" id="KW-0433">Leucine-rich repeat</keyword>
<proteinExistence type="predicted"/>
<accession>A0A6J1CNT1</accession>
<feature type="compositionally biased region" description="Basic and acidic residues" evidence="3">
    <location>
        <begin position="310"/>
        <end position="323"/>
    </location>
</feature>
<sequence>MTRLNTEQLLEDNNTQDPLAIATLKLNHKALSDVDGLFVFKNLEKLDLTFNNLTSLEGLKCCTNLKWLCVVQNKLESLKGIEGLSKLTVLNVGKNKLQSMDEIRPLIGLCALILNDNEISSICKLDQMKNLNTLVLSRNPIHSIGDSLFKVKSMKKLSFSNCKLQSIDSSLKSCTELKELRLAHNEIKMLPHDLAHNKKLLNLDLGNNVLMRWSDLKVLSSLGNLRNLNLQGNPIAESAKLDKKIRRLLPGLRVLNARPIDKYIQNEKDKRSDKDDDTSVKKPELKKEKKDGKLKMDTQMDLFSQGSDGELDHADDIDMEKELKHKKRKMDKFTQEKKEISSLDDKRDHGKLNPTGDTAKDKKSSKQKRAKTDSEPSSLHTKVEKQKKKTKKGGEGQVDVIDDTEAPFEQLFGGDSVEDMDSGHGKVTEKAVEDTNSVANLVSFAANRKESKKSHSRSARLQLPPVVEIGMGGASTWDDE</sequence>
<feature type="compositionally biased region" description="Basic and acidic residues" evidence="3">
    <location>
        <begin position="265"/>
        <end position="298"/>
    </location>
</feature>
<dbReference type="Pfam" id="PF13855">
    <property type="entry name" value="LRR_8"/>
    <property type="match status" value="1"/>
</dbReference>
<dbReference type="InterPro" id="IPR050836">
    <property type="entry name" value="SDS22/Internalin_LRR"/>
</dbReference>
<evidence type="ECO:0000256" key="3">
    <source>
        <dbReference type="SAM" id="MobiDB-lite"/>
    </source>
</evidence>
<dbReference type="SUPFAM" id="SSF52058">
    <property type="entry name" value="L domain-like"/>
    <property type="match status" value="1"/>
</dbReference>
<evidence type="ECO:0000256" key="1">
    <source>
        <dbReference type="ARBA" id="ARBA00022614"/>
    </source>
</evidence>
<dbReference type="GeneID" id="111012710"/>
<name>A0A6J1CNT1_MOMCH</name>
<feature type="compositionally biased region" description="Basic and acidic residues" evidence="3">
    <location>
        <begin position="358"/>
        <end position="374"/>
    </location>
</feature>
<dbReference type="KEGG" id="mcha:111012710"/>
<dbReference type="SMART" id="SM00365">
    <property type="entry name" value="LRR_SD22"/>
    <property type="match status" value="5"/>
</dbReference>
<dbReference type="OrthoDB" id="1517790at2759"/>
<keyword evidence="2" id="KW-0677">Repeat</keyword>
<protein>
    <submittedName>
        <fullName evidence="5">Protein phosphatase 1 regulatory subunit 7</fullName>
    </submittedName>
</protein>
<dbReference type="Proteomes" id="UP000504603">
    <property type="component" value="Unplaced"/>
</dbReference>
<evidence type="ECO:0000256" key="2">
    <source>
        <dbReference type="ARBA" id="ARBA00022737"/>
    </source>
</evidence>
<dbReference type="InterPro" id="IPR003591">
    <property type="entry name" value="Leu-rich_rpt_typical-subtyp"/>
</dbReference>
<reference evidence="5" key="1">
    <citation type="submission" date="2025-08" db="UniProtKB">
        <authorList>
            <consortium name="RefSeq"/>
        </authorList>
    </citation>
    <scope>IDENTIFICATION</scope>
    <source>
        <strain evidence="5">OHB3-1</strain>
    </source>
</reference>
<dbReference type="Gene3D" id="3.80.10.10">
    <property type="entry name" value="Ribonuclease Inhibitor"/>
    <property type="match status" value="3"/>
</dbReference>
<dbReference type="InterPro" id="IPR001611">
    <property type="entry name" value="Leu-rich_rpt"/>
</dbReference>
<evidence type="ECO:0000313" key="5">
    <source>
        <dbReference type="RefSeq" id="XP_022142653.1"/>
    </source>
</evidence>
<feature type="compositionally biased region" description="Basic and acidic residues" evidence="3">
    <location>
        <begin position="421"/>
        <end position="432"/>
    </location>
</feature>
<feature type="region of interest" description="Disordered" evidence="3">
    <location>
        <begin position="447"/>
        <end position="480"/>
    </location>
</feature>
<dbReference type="PROSITE" id="PS51450">
    <property type="entry name" value="LRR"/>
    <property type="match status" value="4"/>
</dbReference>
<dbReference type="AlphaFoldDB" id="A0A6J1CNT1"/>